<dbReference type="SUPFAM" id="SSF51621">
    <property type="entry name" value="Phosphoenolpyruvate/pyruvate domain"/>
    <property type="match status" value="1"/>
</dbReference>
<organism evidence="2 3">
    <name type="scientific">Catellatospora methionotrophica</name>
    <dbReference type="NCBI Taxonomy" id="121620"/>
    <lineage>
        <taxon>Bacteria</taxon>
        <taxon>Bacillati</taxon>
        <taxon>Actinomycetota</taxon>
        <taxon>Actinomycetes</taxon>
        <taxon>Micromonosporales</taxon>
        <taxon>Micromonosporaceae</taxon>
        <taxon>Catellatospora</taxon>
    </lineage>
</organism>
<dbReference type="RefSeq" id="WP_166385555.1">
    <property type="nucleotide sequence ID" value="NZ_BAAATT010000003.1"/>
</dbReference>
<dbReference type="EMBL" id="BONJ01000026">
    <property type="protein sequence ID" value="GIG16406.1"/>
    <property type="molecule type" value="Genomic_DNA"/>
</dbReference>
<keyword evidence="3" id="KW-1185">Reference proteome</keyword>
<sequence length="287" mass="29892">MTSHGRWSPAAERGQTRDPAATVNRHAAVLRDLHRPGAPLVLPNVWDCSSAYAMVAAGLPAVATSSAAIADSLGYRDGEAAPVGQMLDAVARIAAAVGVPVTADLERGYQMSPAELVERLAATGAAGCNLEDSDPGTGELVDAGRQADFLAAVRAAARERGLDLVLNARIDTHLRSAGDAVSVLDDTIRRARRYREAGADCVYPIGLSRLPAIAEVVAAAEAPVNILARGGAEPGRLAALGVARVSFGPYLYRAARDHLDELIAGYLADAEPAPRQSTESIDEGESR</sequence>
<evidence type="ECO:0000313" key="2">
    <source>
        <dbReference type="EMBL" id="GIG16406.1"/>
    </source>
</evidence>
<dbReference type="GO" id="GO:0003824">
    <property type="term" value="F:catalytic activity"/>
    <property type="evidence" value="ECO:0007669"/>
    <property type="project" value="InterPro"/>
</dbReference>
<reference evidence="2" key="1">
    <citation type="submission" date="2021-01" db="EMBL/GenBank/DDBJ databases">
        <title>Whole genome shotgun sequence of Catellatospora methionotrophica NBRC 14553.</title>
        <authorList>
            <person name="Komaki H."/>
            <person name="Tamura T."/>
        </authorList>
    </citation>
    <scope>NUCLEOTIDE SEQUENCE</scope>
    <source>
        <strain evidence="2">NBRC 14553</strain>
    </source>
</reference>
<evidence type="ECO:0000313" key="3">
    <source>
        <dbReference type="Proteomes" id="UP000660339"/>
    </source>
</evidence>
<dbReference type="Pfam" id="PF13714">
    <property type="entry name" value="PEP_mutase"/>
    <property type="match status" value="1"/>
</dbReference>
<proteinExistence type="predicted"/>
<dbReference type="AlphaFoldDB" id="A0A8J3PIH3"/>
<dbReference type="InterPro" id="IPR015813">
    <property type="entry name" value="Pyrv/PenolPyrv_kinase-like_dom"/>
</dbReference>
<evidence type="ECO:0000256" key="1">
    <source>
        <dbReference type="SAM" id="MobiDB-lite"/>
    </source>
</evidence>
<dbReference type="InterPro" id="IPR039556">
    <property type="entry name" value="ICL/PEPM"/>
</dbReference>
<feature type="region of interest" description="Disordered" evidence="1">
    <location>
        <begin position="1"/>
        <end position="22"/>
    </location>
</feature>
<dbReference type="CDD" id="cd00377">
    <property type="entry name" value="ICL_PEPM"/>
    <property type="match status" value="1"/>
</dbReference>
<name>A0A8J3PIH3_9ACTN</name>
<gene>
    <name evidence="2" type="ORF">Cme02nite_47380</name>
</gene>
<dbReference type="Gene3D" id="3.20.20.60">
    <property type="entry name" value="Phosphoenolpyruvate-binding domains"/>
    <property type="match status" value="1"/>
</dbReference>
<protein>
    <submittedName>
        <fullName evidence="2">Carboxyvinyl-carboxyphosphonate phosphorylmutase</fullName>
    </submittedName>
</protein>
<dbReference type="PANTHER" id="PTHR42905:SF16">
    <property type="entry name" value="CARBOXYPHOSPHONOENOLPYRUVATE PHOSPHONOMUTASE-LIKE PROTEIN (AFU_ORTHOLOGUE AFUA_5G07230)"/>
    <property type="match status" value="1"/>
</dbReference>
<dbReference type="Proteomes" id="UP000660339">
    <property type="component" value="Unassembled WGS sequence"/>
</dbReference>
<comment type="caution">
    <text evidence="2">The sequence shown here is derived from an EMBL/GenBank/DDBJ whole genome shotgun (WGS) entry which is preliminary data.</text>
</comment>
<dbReference type="PANTHER" id="PTHR42905">
    <property type="entry name" value="PHOSPHOENOLPYRUVATE CARBOXYLASE"/>
    <property type="match status" value="1"/>
</dbReference>
<dbReference type="InterPro" id="IPR040442">
    <property type="entry name" value="Pyrv_kinase-like_dom_sf"/>
</dbReference>
<accession>A0A8J3PIH3</accession>